<name>A0ABS9X453_9GAMM</name>
<feature type="domain" description="EAL" evidence="1">
    <location>
        <begin position="1"/>
        <end position="100"/>
    </location>
</feature>
<accession>A0ABS9X453</accession>
<gene>
    <name evidence="2" type="ORF">L3081_13695</name>
</gene>
<keyword evidence="3" id="KW-1185">Reference proteome</keyword>
<evidence type="ECO:0000313" key="3">
    <source>
        <dbReference type="Proteomes" id="UP001139646"/>
    </source>
</evidence>
<dbReference type="InterPro" id="IPR001633">
    <property type="entry name" value="EAL_dom"/>
</dbReference>
<sequence>MDDFGTGYSNLGYLINKPFDILKIDRSFISRIGEESKSEEVVKATISIANALGLKTVAEGVETKAQYDFVASHNCDFIQGYYFQTPKPIGKLLNYLQENENQENKENKD</sequence>
<protein>
    <submittedName>
        <fullName evidence="2">EAL domain-containing protein</fullName>
    </submittedName>
</protein>
<evidence type="ECO:0000313" key="2">
    <source>
        <dbReference type="EMBL" id="MCI2284246.1"/>
    </source>
</evidence>
<dbReference type="RefSeq" id="WP_242286694.1">
    <property type="nucleotide sequence ID" value="NZ_JAKKSL010000002.1"/>
</dbReference>
<dbReference type="InterPro" id="IPR050706">
    <property type="entry name" value="Cyclic-di-GMP_PDE-like"/>
</dbReference>
<dbReference type="PANTHER" id="PTHR33121:SF70">
    <property type="entry name" value="SIGNALING PROTEIN YKOW"/>
    <property type="match status" value="1"/>
</dbReference>
<dbReference type="SMART" id="SM00052">
    <property type="entry name" value="EAL"/>
    <property type="match status" value="1"/>
</dbReference>
<proteinExistence type="predicted"/>
<organism evidence="2 3">
    <name type="scientific">Colwellia maritima</name>
    <dbReference type="NCBI Taxonomy" id="2912588"/>
    <lineage>
        <taxon>Bacteria</taxon>
        <taxon>Pseudomonadati</taxon>
        <taxon>Pseudomonadota</taxon>
        <taxon>Gammaproteobacteria</taxon>
        <taxon>Alteromonadales</taxon>
        <taxon>Colwelliaceae</taxon>
        <taxon>Colwellia</taxon>
    </lineage>
</organism>
<dbReference type="EMBL" id="JAKKSL010000002">
    <property type="protein sequence ID" value="MCI2284246.1"/>
    <property type="molecule type" value="Genomic_DNA"/>
</dbReference>
<evidence type="ECO:0000259" key="1">
    <source>
        <dbReference type="PROSITE" id="PS50883"/>
    </source>
</evidence>
<dbReference type="PROSITE" id="PS50883">
    <property type="entry name" value="EAL"/>
    <property type="match status" value="1"/>
</dbReference>
<dbReference type="CDD" id="cd01948">
    <property type="entry name" value="EAL"/>
    <property type="match status" value="1"/>
</dbReference>
<dbReference type="Proteomes" id="UP001139646">
    <property type="component" value="Unassembled WGS sequence"/>
</dbReference>
<reference evidence="2" key="1">
    <citation type="submission" date="2022-01" db="EMBL/GenBank/DDBJ databases">
        <title>Colwellia maritima, isolated from seawater.</title>
        <authorList>
            <person name="Kristyanto S."/>
            <person name="Jung J."/>
            <person name="Jeon C.O."/>
        </authorList>
    </citation>
    <scope>NUCLEOTIDE SEQUENCE</scope>
    <source>
        <strain evidence="2">MSW7</strain>
    </source>
</reference>
<comment type="caution">
    <text evidence="2">The sequence shown here is derived from an EMBL/GenBank/DDBJ whole genome shotgun (WGS) entry which is preliminary data.</text>
</comment>
<dbReference type="Pfam" id="PF00563">
    <property type="entry name" value="EAL"/>
    <property type="match status" value="1"/>
</dbReference>
<dbReference type="PANTHER" id="PTHR33121">
    <property type="entry name" value="CYCLIC DI-GMP PHOSPHODIESTERASE PDEF"/>
    <property type="match status" value="1"/>
</dbReference>